<protein>
    <submittedName>
        <fullName evidence="2">Flagellar FlbD family protein</fullName>
    </submittedName>
</protein>
<keyword evidence="2" id="KW-0969">Cilium</keyword>
<dbReference type="Proteomes" id="UP001202922">
    <property type="component" value="Unassembled WGS sequence"/>
</dbReference>
<gene>
    <name evidence="2" type="ORF">L0M17_00840</name>
</gene>
<dbReference type="PANTHER" id="PTHR39185">
    <property type="entry name" value="SWARMING MOTILITY PROTEIN SWRD"/>
    <property type="match status" value="1"/>
</dbReference>
<feature type="region of interest" description="Disordered" evidence="1">
    <location>
        <begin position="70"/>
        <end position="96"/>
    </location>
</feature>
<dbReference type="Pfam" id="PF06289">
    <property type="entry name" value="FlbD"/>
    <property type="match status" value="1"/>
</dbReference>
<keyword evidence="2" id="KW-0966">Cell projection</keyword>
<evidence type="ECO:0000256" key="1">
    <source>
        <dbReference type="SAM" id="MobiDB-lite"/>
    </source>
</evidence>
<comment type="caution">
    <text evidence="2">The sequence shown here is derived from an EMBL/GenBank/DDBJ whole genome shotgun (WGS) entry which is preliminary data.</text>
</comment>
<dbReference type="PANTHER" id="PTHR39185:SF1">
    <property type="entry name" value="SWARMING MOTILITY PROTEIN SWRD"/>
    <property type="match status" value="1"/>
</dbReference>
<evidence type="ECO:0000313" key="3">
    <source>
        <dbReference type="Proteomes" id="UP001202922"/>
    </source>
</evidence>
<dbReference type="InterPro" id="IPR009384">
    <property type="entry name" value="SwrD-like"/>
</dbReference>
<dbReference type="RefSeq" id="WP_241050345.1">
    <property type="nucleotide sequence ID" value="NZ_JAKZBV010000001.1"/>
</dbReference>
<dbReference type="EMBL" id="JAKZBV010000001">
    <property type="protein sequence ID" value="MCH6468542.1"/>
    <property type="molecule type" value="Genomic_DNA"/>
</dbReference>
<accession>A0ABS9TW96</accession>
<keyword evidence="2" id="KW-0282">Flagellum</keyword>
<organism evidence="2 3">
    <name type="scientific">Sinomonas terrae</name>
    <dbReference type="NCBI Taxonomy" id="2908838"/>
    <lineage>
        <taxon>Bacteria</taxon>
        <taxon>Bacillati</taxon>
        <taxon>Actinomycetota</taxon>
        <taxon>Actinomycetes</taxon>
        <taxon>Micrococcales</taxon>
        <taxon>Micrococcaceae</taxon>
        <taxon>Sinomonas</taxon>
    </lineage>
</organism>
<sequence length="96" mass="10331">MIVVTRLNGSRFAVNPDLIERVQENPDTTLVMVGGTTYVVRESLADVIELVAGYRALVLATARGLPTFEGQHLSLVPPPEDEPGPTTATPLRPGQH</sequence>
<proteinExistence type="predicted"/>
<keyword evidence="3" id="KW-1185">Reference proteome</keyword>
<name>A0ABS9TW96_9MICC</name>
<reference evidence="2 3" key="1">
    <citation type="submission" date="2022-03" db="EMBL/GenBank/DDBJ databases">
        <title>Sinomonas sp. isolated from a soil.</title>
        <authorList>
            <person name="Han J."/>
            <person name="Kim D.-U."/>
        </authorList>
    </citation>
    <scope>NUCLEOTIDE SEQUENCE [LARGE SCALE GENOMIC DNA]</scope>
    <source>
        <strain evidence="2 3">5-5</strain>
    </source>
</reference>
<evidence type="ECO:0000313" key="2">
    <source>
        <dbReference type="EMBL" id="MCH6468542.1"/>
    </source>
</evidence>